<name>A0ABT7L4S6_9BACI</name>
<dbReference type="RefSeq" id="WP_285932017.1">
    <property type="nucleotide sequence ID" value="NZ_JASTZU010000034.1"/>
</dbReference>
<dbReference type="EMBL" id="JASTZU010000034">
    <property type="protein sequence ID" value="MDL4840872.1"/>
    <property type="molecule type" value="Genomic_DNA"/>
</dbReference>
<organism evidence="1 2">
    <name type="scientific">Aquibacillus rhizosphaerae</name>
    <dbReference type="NCBI Taxonomy" id="3051431"/>
    <lineage>
        <taxon>Bacteria</taxon>
        <taxon>Bacillati</taxon>
        <taxon>Bacillota</taxon>
        <taxon>Bacilli</taxon>
        <taxon>Bacillales</taxon>
        <taxon>Bacillaceae</taxon>
        <taxon>Aquibacillus</taxon>
    </lineage>
</organism>
<evidence type="ECO:0000313" key="2">
    <source>
        <dbReference type="Proteomes" id="UP001235343"/>
    </source>
</evidence>
<proteinExistence type="predicted"/>
<dbReference type="Proteomes" id="UP001235343">
    <property type="component" value="Unassembled WGS sequence"/>
</dbReference>
<evidence type="ECO:0008006" key="3">
    <source>
        <dbReference type="Google" id="ProtNLM"/>
    </source>
</evidence>
<protein>
    <recommendedName>
        <fullName evidence="3">Phage protein</fullName>
    </recommendedName>
</protein>
<gene>
    <name evidence="1" type="ORF">QQS35_10455</name>
</gene>
<evidence type="ECO:0000313" key="1">
    <source>
        <dbReference type="EMBL" id="MDL4840872.1"/>
    </source>
</evidence>
<sequence length="150" mass="17532">MLTFQEKLAIIESYPNLQRKDVSLGRVNFQFEESILDKKNVVYHLHPSGNGFVFAELIDEDYDLDDKGMVNIRDFNEKELRKVINQAIESLSESTFEEIWINREKQILKVVNDLDVWNIYAGEMLDGTFHTYNGAASYLEEEGFRRTNKS</sequence>
<reference evidence="1 2" key="1">
    <citation type="submission" date="2023-06" db="EMBL/GenBank/DDBJ databases">
        <title>Aquibacillus rhizosphaerae LR5S19.</title>
        <authorList>
            <person name="Sun J.-Q."/>
        </authorList>
    </citation>
    <scope>NUCLEOTIDE SEQUENCE [LARGE SCALE GENOMIC DNA]</scope>
    <source>
        <strain evidence="1 2">LR5S19</strain>
    </source>
</reference>
<comment type="caution">
    <text evidence="1">The sequence shown here is derived from an EMBL/GenBank/DDBJ whole genome shotgun (WGS) entry which is preliminary data.</text>
</comment>
<accession>A0ABT7L4S6</accession>
<keyword evidence="2" id="KW-1185">Reference proteome</keyword>